<proteinExistence type="predicted"/>
<name>A0AAN2QUN9_9LACO</name>
<dbReference type="InterPro" id="IPR050678">
    <property type="entry name" value="DNA_Partitioning_ATPase"/>
</dbReference>
<dbReference type="InterPro" id="IPR027417">
    <property type="entry name" value="P-loop_NTPase"/>
</dbReference>
<evidence type="ECO:0000313" key="4">
    <source>
        <dbReference type="Proteomes" id="UP000198868"/>
    </source>
</evidence>
<dbReference type="InterPro" id="IPR025669">
    <property type="entry name" value="AAA_dom"/>
</dbReference>
<gene>
    <name evidence="2" type="ORF">KSL4_0038</name>
    <name evidence="3" type="ORF">PL111_0734</name>
</gene>
<protein>
    <submittedName>
        <fullName evidence="3">ParA</fullName>
    </submittedName>
</protein>
<evidence type="ECO:0000313" key="5">
    <source>
        <dbReference type="Proteomes" id="UP000199047"/>
    </source>
</evidence>
<dbReference type="PANTHER" id="PTHR13696">
    <property type="entry name" value="P-LOOP CONTAINING NUCLEOSIDE TRIPHOSPHATE HYDROLASE"/>
    <property type="match status" value="1"/>
</dbReference>
<reference evidence="4 5" key="1">
    <citation type="submission" date="2015-12" db="EMBL/GenBank/DDBJ databases">
        <authorList>
            <person name="Andreevskaya M."/>
        </authorList>
    </citation>
    <scope>NUCLEOTIDE SEQUENCE [LARGE SCALE GENOMIC DNA]</scope>
    <source>
        <strain evidence="2 5">KSL4-2</strain>
        <strain evidence="3 4">PL111</strain>
    </source>
</reference>
<dbReference type="PANTHER" id="PTHR13696:SF99">
    <property type="entry name" value="COBYRINIC ACID AC-DIAMIDE SYNTHASE"/>
    <property type="match status" value="1"/>
</dbReference>
<dbReference type="EMBL" id="FBTB01000005">
    <property type="protein sequence ID" value="CUW04836.1"/>
    <property type="molecule type" value="Genomic_DNA"/>
</dbReference>
<comment type="caution">
    <text evidence="3">The sequence shown here is derived from an EMBL/GenBank/DDBJ whole genome shotgun (WGS) entry which is preliminary data.</text>
</comment>
<dbReference type="Gene3D" id="3.40.50.300">
    <property type="entry name" value="P-loop containing nucleotide triphosphate hydrolases"/>
    <property type="match status" value="1"/>
</dbReference>
<organism evidence="3 4">
    <name type="scientific">Leuconostoc inhae</name>
    <dbReference type="NCBI Taxonomy" id="178001"/>
    <lineage>
        <taxon>Bacteria</taxon>
        <taxon>Bacillati</taxon>
        <taxon>Bacillota</taxon>
        <taxon>Bacilli</taxon>
        <taxon>Lactobacillales</taxon>
        <taxon>Lactobacillaceae</taxon>
        <taxon>Leuconostoc</taxon>
    </lineage>
</organism>
<evidence type="ECO:0000313" key="2">
    <source>
        <dbReference type="EMBL" id="CUW04836.1"/>
    </source>
</evidence>
<accession>A0AAN2QUN9</accession>
<dbReference type="Pfam" id="PF13614">
    <property type="entry name" value="AAA_31"/>
    <property type="match status" value="1"/>
</dbReference>
<dbReference type="EMBL" id="FBTU01000012">
    <property type="protein sequence ID" value="CUW07948.1"/>
    <property type="molecule type" value="Genomic_DNA"/>
</dbReference>
<dbReference type="Proteomes" id="UP000199047">
    <property type="component" value="Unassembled WGS sequence"/>
</dbReference>
<evidence type="ECO:0000259" key="1">
    <source>
        <dbReference type="Pfam" id="PF13614"/>
    </source>
</evidence>
<dbReference type="AlphaFoldDB" id="A0AAN2QUN9"/>
<keyword evidence="5" id="KW-1185">Reference proteome</keyword>
<sequence length="217" mass="24704">MLLDFDDSVNLTHRYGQYPVMANNVINLFEKGEVSPIKISDNLDLIAGHKDVALLKQRLNERRRREYIFGNWLANHEAELIASYDYVIVDTENDEDILTLNALLVSDIVVGVGEPSKDSFLALLSLQHFVKVLNEEFKATAQLVMVGNKINLSENNSKELLEDLSNYPEYIGYMPERTALANETSVFSNDSHNKLVRKQLTNLFDKLCDVARNQEVL</sequence>
<feature type="domain" description="AAA" evidence="1">
    <location>
        <begin position="2"/>
        <end position="138"/>
    </location>
</feature>
<evidence type="ECO:0000313" key="3">
    <source>
        <dbReference type="EMBL" id="CUW07948.1"/>
    </source>
</evidence>
<dbReference type="SUPFAM" id="SSF52540">
    <property type="entry name" value="P-loop containing nucleoside triphosphate hydrolases"/>
    <property type="match status" value="1"/>
</dbReference>
<dbReference type="Proteomes" id="UP000198868">
    <property type="component" value="Unassembled WGS sequence"/>
</dbReference>